<feature type="coiled-coil region" evidence="3">
    <location>
        <begin position="1"/>
        <end position="28"/>
    </location>
</feature>
<dbReference type="GO" id="GO:0004106">
    <property type="term" value="F:chorismate mutase activity"/>
    <property type="evidence" value="ECO:0007669"/>
    <property type="project" value="UniProtKB-EC"/>
</dbReference>
<dbReference type="Proteomes" id="UP000183868">
    <property type="component" value="Chromosome"/>
</dbReference>
<keyword evidence="7" id="KW-1185">Reference proteome</keyword>
<dbReference type="Gene3D" id="1.20.59.10">
    <property type="entry name" value="Chorismate mutase"/>
    <property type="match status" value="1"/>
</dbReference>
<dbReference type="RefSeq" id="WP_006926531.1">
    <property type="nucleotide sequence ID" value="NZ_CM001402.1"/>
</dbReference>
<dbReference type="InParanoid" id="H1XWZ0"/>
<dbReference type="PROSITE" id="PS51168">
    <property type="entry name" value="CHORISMATE_MUT_2"/>
    <property type="match status" value="1"/>
</dbReference>
<dbReference type="InterPro" id="IPR010957">
    <property type="entry name" value="G/b/e-P-prot_chorismate_mutase"/>
</dbReference>
<dbReference type="Proteomes" id="UP000004671">
    <property type="component" value="Chromosome"/>
</dbReference>
<dbReference type="InterPro" id="IPR002701">
    <property type="entry name" value="CM_II_prokaryot"/>
</dbReference>
<sequence>MQKQFKEIEELRIKIDAIDRQLVRLLNQRATHANQIGEIKRKLGLPVYVPEREEQVIENVKKSNPGPLSGEAIGRIYERIIDESRRLEREEMERKLKKNEE</sequence>
<dbReference type="PANTHER" id="PTHR38041:SF1">
    <property type="entry name" value="CHORISMATE MUTASE"/>
    <property type="match status" value="1"/>
</dbReference>
<evidence type="ECO:0000259" key="4">
    <source>
        <dbReference type="PROSITE" id="PS51168"/>
    </source>
</evidence>
<dbReference type="KEGG" id="caby:Cabys_2796"/>
<evidence type="ECO:0000313" key="8">
    <source>
        <dbReference type="Proteomes" id="UP000183868"/>
    </source>
</evidence>
<accession>H1XWZ0</accession>
<dbReference type="eggNOG" id="COG1605">
    <property type="taxonomic scope" value="Bacteria"/>
</dbReference>
<dbReference type="GO" id="GO:0046417">
    <property type="term" value="P:chorismate metabolic process"/>
    <property type="evidence" value="ECO:0007669"/>
    <property type="project" value="InterPro"/>
</dbReference>
<evidence type="ECO:0000313" key="7">
    <source>
        <dbReference type="Proteomes" id="UP000004671"/>
    </source>
</evidence>
<gene>
    <name evidence="5" type="ORF">Cabys_2796</name>
    <name evidence="6" type="ORF">Calab_0023</name>
</gene>
<keyword evidence="3" id="KW-0175">Coiled coil</keyword>
<dbReference type="EMBL" id="CM001402">
    <property type="protein sequence ID" value="EHO39677.1"/>
    <property type="molecule type" value="Genomic_DNA"/>
</dbReference>
<dbReference type="InterPro" id="IPR036979">
    <property type="entry name" value="CM_dom_sf"/>
</dbReference>
<dbReference type="EMBL" id="CP018099">
    <property type="protein sequence ID" value="APF19544.1"/>
    <property type="molecule type" value="Genomic_DNA"/>
</dbReference>
<dbReference type="GO" id="GO:0009697">
    <property type="term" value="P:salicylic acid biosynthetic process"/>
    <property type="evidence" value="ECO:0007669"/>
    <property type="project" value="TreeGrafter"/>
</dbReference>
<name>H1XWZ0_CALAY</name>
<evidence type="ECO:0000313" key="5">
    <source>
        <dbReference type="EMBL" id="APF19544.1"/>
    </source>
</evidence>
<dbReference type="SMART" id="SM00830">
    <property type="entry name" value="CM_2"/>
    <property type="match status" value="1"/>
</dbReference>
<keyword evidence="2" id="KW-0413">Isomerase</keyword>
<evidence type="ECO:0000313" key="6">
    <source>
        <dbReference type="EMBL" id="EHO39677.1"/>
    </source>
</evidence>
<dbReference type="AlphaFoldDB" id="H1XWZ0"/>
<dbReference type="STRING" id="880073.Cabys_2796"/>
<reference evidence="5 8" key="2">
    <citation type="submission" date="2016-11" db="EMBL/GenBank/DDBJ databases">
        <title>Genomic analysis of Caldithrix abyssi and proposal of a novel bacterial phylum Caldithrichaeota.</title>
        <authorList>
            <person name="Kublanov I."/>
            <person name="Sigalova O."/>
            <person name="Gavrilov S."/>
            <person name="Lebedinsky A."/>
            <person name="Ivanova N."/>
            <person name="Daum C."/>
            <person name="Reddy T."/>
            <person name="Klenk H.P."/>
            <person name="Goker M."/>
            <person name="Reva O."/>
            <person name="Miroshnichenko M."/>
            <person name="Kyprides N."/>
            <person name="Woyke T."/>
            <person name="Gelfand M."/>
        </authorList>
    </citation>
    <scope>NUCLEOTIDE SEQUENCE [LARGE SCALE GENOMIC DNA]</scope>
    <source>
        <strain evidence="5 8">LF13</strain>
    </source>
</reference>
<dbReference type="GO" id="GO:0009094">
    <property type="term" value="P:L-phenylalanine biosynthetic process"/>
    <property type="evidence" value="ECO:0007669"/>
    <property type="project" value="InterPro"/>
</dbReference>
<proteinExistence type="predicted"/>
<dbReference type="NCBIfam" id="TIGR01807">
    <property type="entry name" value="CM_P2"/>
    <property type="match status" value="1"/>
</dbReference>
<evidence type="ECO:0000256" key="2">
    <source>
        <dbReference type="ARBA" id="ARBA00023235"/>
    </source>
</evidence>
<dbReference type="HOGENOM" id="CLU_131518_3_1_0"/>
<dbReference type="InterPro" id="IPR051331">
    <property type="entry name" value="Chorismate_mutase-related"/>
</dbReference>
<organism evidence="6 7">
    <name type="scientific">Caldithrix abyssi DSM 13497</name>
    <dbReference type="NCBI Taxonomy" id="880073"/>
    <lineage>
        <taxon>Bacteria</taxon>
        <taxon>Pseudomonadati</taxon>
        <taxon>Calditrichota</taxon>
        <taxon>Calditrichia</taxon>
        <taxon>Calditrichales</taxon>
        <taxon>Calditrichaceae</taxon>
        <taxon>Caldithrix</taxon>
    </lineage>
</organism>
<reference evidence="6 7" key="1">
    <citation type="submission" date="2011-09" db="EMBL/GenBank/DDBJ databases">
        <title>The permanent draft genome of Caldithrix abyssi DSM 13497.</title>
        <authorList>
            <consortium name="US DOE Joint Genome Institute (JGI-PGF)"/>
            <person name="Lucas S."/>
            <person name="Han J."/>
            <person name="Lapidus A."/>
            <person name="Bruce D."/>
            <person name="Goodwin L."/>
            <person name="Pitluck S."/>
            <person name="Peters L."/>
            <person name="Kyrpides N."/>
            <person name="Mavromatis K."/>
            <person name="Ivanova N."/>
            <person name="Mikhailova N."/>
            <person name="Chertkov O."/>
            <person name="Detter J.C."/>
            <person name="Tapia R."/>
            <person name="Han C."/>
            <person name="Land M."/>
            <person name="Hauser L."/>
            <person name="Markowitz V."/>
            <person name="Cheng J.-F."/>
            <person name="Hugenholtz P."/>
            <person name="Woyke T."/>
            <person name="Wu D."/>
            <person name="Spring S."/>
            <person name="Brambilla E."/>
            <person name="Klenk H.-P."/>
            <person name="Eisen J.A."/>
        </authorList>
    </citation>
    <scope>NUCLEOTIDE SEQUENCE [LARGE SCALE GENOMIC DNA]</scope>
    <source>
        <strain evidence="6 7">DSM 13497</strain>
    </source>
</reference>
<protein>
    <recommendedName>
        <fullName evidence="1">chorismate mutase</fullName>
        <ecNumber evidence="1">5.4.99.5</ecNumber>
    </recommendedName>
</protein>
<feature type="domain" description="Chorismate mutase" evidence="4">
    <location>
        <begin position="2"/>
        <end position="92"/>
    </location>
</feature>
<evidence type="ECO:0000256" key="3">
    <source>
        <dbReference type="SAM" id="Coils"/>
    </source>
</evidence>
<dbReference type="PANTHER" id="PTHR38041">
    <property type="entry name" value="CHORISMATE MUTASE"/>
    <property type="match status" value="1"/>
</dbReference>
<dbReference type="InterPro" id="IPR036263">
    <property type="entry name" value="Chorismate_II_sf"/>
</dbReference>
<dbReference type="SUPFAM" id="SSF48600">
    <property type="entry name" value="Chorismate mutase II"/>
    <property type="match status" value="1"/>
</dbReference>
<dbReference type="GO" id="GO:0005737">
    <property type="term" value="C:cytoplasm"/>
    <property type="evidence" value="ECO:0007669"/>
    <property type="project" value="InterPro"/>
</dbReference>
<dbReference type="PaxDb" id="880073-Calab_0023"/>
<dbReference type="Pfam" id="PF01817">
    <property type="entry name" value="CM_2"/>
    <property type="match status" value="1"/>
</dbReference>
<evidence type="ECO:0000256" key="1">
    <source>
        <dbReference type="ARBA" id="ARBA00012404"/>
    </source>
</evidence>
<dbReference type="EC" id="5.4.99.5" evidence="1"/>